<sequence length="691" mass="76821">MKIVMFLFVFVIIYAIAIEARRGRKSTRKSAGNRASNSGISLRNDSASDIVSSEVSVEGSDAEVAATDSSSHTALRSKRPGKDKKRRKSRRGRKGGKSKKKSGKRRKSKGEQPPQQDQEELLRSTMRHMFGFHHMTSPRTVSESQEADLSSSLGDERASFDNPLHQVTGGRSLPHPPDFMMELYRTYSEDKSLMLLQSRSQGNTIRSFFSVAGNTPIKSQDKGKPILIVPYHPSTGRSQTPPHNAESPEVADTVREQMRVFAFNVTSIPSTETVVSAELRLDGGRSGSGNMSVRWSATASVYRITDSESDGRNPKQIFQRVGRLVRILPSGATTWSDKNLERVTSRARRSNHVMIVKFDREESSLRKKRDANTGDNRSGGTNPEREQEIIADLPQFFVVMETDRSKRNSGDHRHNRAPSEGGNADNSIPLVPILIAYCNDSATVSPPTAAPMSNAIWKTFANFTSAKRSSSRSRRSASQRGGITTSSDAGGNEIPGGGRGEESNDVTNSPMITDNDQTELHDNGKTGRIVIESLQDRRTILQNRNNKKKKRKRRCRKRSGKGRKSRKCRKTDNSEPTPEPDLNRIQQGCSRKSLHVDFADLQWADWIITPKTYDAYYCSGLCEFKTMKKAGSSNHAILQAFINALEINPEVPAPCCVPDKLMSLSVLFYDKDDNVVLKVYPNMSVESCACR</sequence>
<name>A0ABP0FXI4_CLALP</name>
<dbReference type="Proteomes" id="UP001642483">
    <property type="component" value="Unassembled WGS sequence"/>
</dbReference>
<dbReference type="InterPro" id="IPR015615">
    <property type="entry name" value="TGF-beta-rel"/>
</dbReference>
<feature type="compositionally biased region" description="Basic residues" evidence="7">
    <location>
        <begin position="75"/>
        <end position="108"/>
    </location>
</feature>
<dbReference type="EMBL" id="CAWYQH010000096">
    <property type="protein sequence ID" value="CAK8683129.1"/>
    <property type="molecule type" value="Genomic_DNA"/>
</dbReference>
<evidence type="ECO:0000256" key="1">
    <source>
        <dbReference type="ARBA" id="ARBA00004613"/>
    </source>
</evidence>
<accession>A0ABP0FXI4</accession>
<feature type="region of interest" description="Disordered" evidence="7">
    <location>
        <begin position="135"/>
        <end position="174"/>
    </location>
</feature>
<dbReference type="InterPro" id="IPR001111">
    <property type="entry name" value="TGF-b_propeptide"/>
</dbReference>
<gene>
    <name evidence="10" type="ORF">CVLEPA_LOCUS14234</name>
</gene>
<feature type="compositionally biased region" description="Basic residues" evidence="7">
    <location>
        <begin position="545"/>
        <end position="569"/>
    </location>
</feature>
<comment type="subcellular location">
    <subcellularLocation>
        <location evidence="1">Secreted</location>
    </subcellularLocation>
</comment>
<dbReference type="InterPro" id="IPR029034">
    <property type="entry name" value="Cystine-knot_cytokine"/>
</dbReference>
<feature type="region of interest" description="Disordered" evidence="7">
    <location>
        <begin position="361"/>
        <end position="388"/>
    </location>
</feature>
<dbReference type="Gene3D" id="2.10.90.10">
    <property type="entry name" value="Cystine-knot cytokines"/>
    <property type="match status" value="1"/>
</dbReference>
<evidence type="ECO:0000256" key="3">
    <source>
        <dbReference type="ARBA" id="ARBA00022525"/>
    </source>
</evidence>
<protein>
    <recommendedName>
        <fullName evidence="9">TGF-beta family profile domain-containing protein</fullName>
    </recommendedName>
</protein>
<keyword evidence="8" id="KW-0732">Signal</keyword>
<dbReference type="PROSITE" id="PS00250">
    <property type="entry name" value="TGF_BETA_1"/>
    <property type="match status" value="1"/>
</dbReference>
<dbReference type="PANTHER" id="PTHR11848">
    <property type="entry name" value="TGF-BETA FAMILY"/>
    <property type="match status" value="1"/>
</dbReference>
<evidence type="ECO:0000256" key="6">
    <source>
        <dbReference type="RuleBase" id="RU000354"/>
    </source>
</evidence>
<dbReference type="InterPro" id="IPR017948">
    <property type="entry name" value="TGFb_CS"/>
</dbReference>
<keyword evidence="11" id="KW-1185">Reference proteome</keyword>
<evidence type="ECO:0000256" key="4">
    <source>
        <dbReference type="ARBA" id="ARBA00023030"/>
    </source>
</evidence>
<dbReference type="SMART" id="SM00204">
    <property type="entry name" value="TGFB"/>
    <property type="match status" value="1"/>
</dbReference>
<evidence type="ECO:0000259" key="9">
    <source>
        <dbReference type="PROSITE" id="PS51362"/>
    </source>
</evidence>
<feature type="region of interest" description="Disordered" evidence="7">
    <location>
        <begin position="464"/>
        <end position="586"/>
    </location>
</feature>
<evidence type="ECO:0000256" key="2">
    <source>
        <dbReference type="ARBA" id="ARBA00006656"/>
    </source>
</evidence>
<dbReference type="PROSITE" id="PS51362">
    <property type="entry name" value="TGF_BETA_2"/>
    <property type="match status" value="1"/>
</dbReference>
<keyword evidence="5" id="KW-1015">Disulfide bond</keyword>
<evidence type="ECO:0000256" key="5">
    <source>
        <dbReference type="ARBA" id="ARBA00023157"/>
    </source>
</evidence>
<feature type="compositionally biased region" description="Polar residues" evidence="7">
    <location>
        <begin position="505"/>
        <end position="515"/>
    </location>
</feature>
<feature type="domain" description="TGF-beta family profile" evidence="9">
    <location>
        <begin position="566"/>
        <end position="691"/>
    </location>
</feature>
<dbReference type="CDD" id="cd13763">
    <property type="entry name" value="TGF_beta_BMP3_like"/>
    <property type="match status" value="1"/>
</dbReference>
<dbReference type="PRINTS" id="PR00669">
    <property type="entry name" value="INHIBINA"/>
</dbReference>
<evidence type="ECO:0000313" key="11">
    <source>
        <dbReference type="Proteomes" id="UP001642483"/>
    </source>
</evidence>
<comment type="caution">
    <text evidence="10">The sequence shown here is derived from an EMBL/GenBank/DDBJ whole genome shotgun (WGS) entry which is preliminary data.</text>
</comment>
<dbReference type="Pfam" id="PF00019">
    <property type="entry name" value="TGF_beta"/>
    <property type="match status" value="1"/>
</dbReference>
<reference evidence="10 11" key="1">
    <citation type="submission" date="2024-02" db="EMBL/GenBank/DDBJ databases">
        <authorList>
            <person name="Daric V."/>
            <person name="Darras S."/>
        </authorList>
    </citation>
    <scope>NUCLEOTIDE SEQUENCE [LARGE SCALE GENOMIC DNA]</scope>
</reference>
<keyword evidence="4 6" id="KW-0339">Growth factor</keyword>
<feature type="compositionally biased region" description="Polar residues" evidence="7">
    <location>
        <begin position="137"/>
        <end position="153"/>
    </location>
</feature>
<dbReference type="InterPro" id="IPR001839">
    <property type="entry name" value="TGF-b_C"/>
</dbReference>
<feature type="compositionally biased region" description="Polar residues" evidence="7">
    <location>
        <begin position="29"/>
        <end position="55"/>
    </location>
</feature>
<evidence type="ECO:0000256" key="8">
    <source>
        <dbReference type="SAM" id="SignalP"/>
    </source>
</evidence>
<comment type="similarity">
    <text evidence="2 6">Belongs to the TGF-beta family.</text>
</comment>
<feature type="region of interest" description="Disordered" evidence="7">
    <location>
        <begin position="403"/>
        <end position="426"/>
    </location>
</feature>
<dbReference type="SUPFAM" id="SSF57501">
    <property type="entry name" value="Cystine-knot cytokines"/>
    <property type="match status" value="1"/>
</dbReference>
<proteinExistence type="inferred from homology"/>
<dbReference type="Pfam" id="PF00688">
    <property type="entry name" value="TGFb_propeptide"/>
    <property type="match status" value="1"/>
</dbReference>
<organism evidence="10 11">
    <name type="scientific">Clavelina lepadiformis</name>
    <name type="common">Light-bulb sea squirt</name>
    <name type="synonym">Ascidia lepadiformis</name>
    <dbReference type="NCBI Taxonomy" id="159417"/>
    <lineage>
        <taxon>Eukaryota</taxon>
        <taxon>Metazoa</taxon>
        <taxon>Chordata</taxon>
        <taxon>Tunicata</taxon>
        <taxon>Ascidiacea</taxon>
        <taxon>Aplousobranchia</taxon>
        <taxon>Clavelinidae</taxon>
        <taxon>Clavelina</taxon>
    </lineage>
</organism>
<dbReference type="PANTHER" id="PTHR11848:SF270">
    <property type="entry name" value="BONE MORPHOGENETIC PROTEIN 3-LIKE"/>
    <property type="match status" value="1"/>
</dbReference>
<feature type="compositionally biased region" description="Basic and acidic residues" evidence="7">
    <location>
        <begin position="403"/>
        <end position="412"/>
    </location>
</feature>
<feature type="chain" id="PRO_5046301088" description="TGF-beta family profile domain-containing protein" evidence="8">
    <location>
        <begin position="21"/>
        <end position="691"/>
    </location>
</feature>
<feature type="signal peptide" evidence="8">
    <location>
        <begin position="1"/>
        <end position="20"/>
    </location>
</feature>
<feature type="region of interest" description="Disordered" evidence="7">
    <location>
        <begin position="22"/>
        <end position="118"/>
    </location>
</feature>
<evidence type="ECO:0000313" key="10">
    <source>
        <dbReference type="EMBL" id="CAK8683129.1"/>
    </source>
</evidence>
<evidence type="ECO:0000256" key="7">
    <source>
        <dbReference type="SAM" id="MobiDB-lite"/>
    </source>
</evidence>
<keyword evidence="3" id="KW-0964">Secreted</keyword>